<dbReference type="InterPro" id="IPR034137">
    <property type="entry name" value="TOPRIM_RecR"/>
</dbReference>
<dbReference type="InterPro" id="IPR023627">
    <property type="entry name" value="Rcmb_RecR"/>
</dbReference>
<dbReference type="Pfam" id="PF21176">
    <property type="entry name" value="RecR_HhH"/>
    <property type="match status" value="1"/>
</dbReference>
<feature type="domain" description="Toprim" evidence="8">
    <location>
        <begin position="81"/>
        <end position="176"/>
    </location>
</feature>
<dbReference type="Proteomes" id="UP000268007">
    <property type="component" value="Unassembled WGS sequence"/>
</dbReference>
<dbReference type="GO" id="GO:0008270">
    <property type="term" value="F:zinc ion binding"/>
    <property type="evidence" value="ECO:0007669"/>
    <property type="project" value="UniProtKB-KW"/>
</dbReference>
<dbReference type="InterPro" id="IPR006171">
    <property type="entry name" value="TOPRIM_dom"/>
</dbReference>
<evidence type="ECO:0000256" key="3">
    <source>
        <dbReference type="ARBA" id="ARBA00022771"/>
    </source>
</evidence>
<organism evidence="9 10">
    <name type="scientific">Mucilaginibacter gracilis</name>
    <dbReference type="NCBI Taxonomy" id="423350"/>
    <lineage>
        <taxon>Bacteria</taxon>
        <taxon>Pseudomonadati</taxon>
        <taxon>Bacteroidota</taxon>
        <taxon>Sphingobacteriia</taxon>
        <taxon>Sphingobacteriales</taxon>
        <taxon>Sphingobacteriaceae</taxon>
        <taxon>Mucilaginibacter</taxon>
    </lineage>
</organism>
<dbReference type="HAMAP" id="MF_00017">
    <property type="entry name" value="RecR"/>
    <property type="match status" value="1"/>
</dbReference>
<dbReference type="GO" id="GO:0006310">
    <property type="term" value="P:DNA recombination"/>
    <property type="evidence" value="ECO:0007669"/>
    <property type="project" value="UniProtKB-UniRule"/>
</dbReference>
<dbReference type="AlphaFoldDB" id="A0A495J551"/>
<evidence type="ECO:0000256" key="6">
    <source>
        <dbReference type="ARBA" id="ARBA00023204"/>
    </source>
</evidence>
<protein>
    <recommendedName>
        <fullName evidence="7">Recombination protein RecR</fullName>
    </recommendedName>
</protein>
<dbReference type="CDD" id="cd01025">
    <property type="entry name" value="TOPRIM_recR"/>
    <property type="match status" value="1"/>
</dbReference>
<comment type="caution">
    <text evidence="9">The sequence shown here is derived from an EMBL/GenBank/DDBJ whole genome shotgun (WGS) entry which is preliminary data.</text>
</comment>
<dbReference type="PROSITE" id="PS50880">
    <property type="entry name" value="TOPRIM"/>
    <property type="match status" value="1"/>
</dbReference>
<evidence type="ECO:0000313" key="9">
    <source>
        <dbReference type="EMBL" id="RKR83109.1"/>
    </source>
</evidence>
<feature type="zinc finger region" description="C4-type" evidence="7">
    <location>
        <begin position="58"/>
        <end position="73"/>
    </location>
</feature>
<dbReference type="GO" id="GO:0003677">
    <property type="term" value="F:DNA binding"/>
    <property type="evidence" value="ECO:0007669"/>
    <property type="project" value="UniProtKB-UniRule"/>
</dbReference>
<comment type="similarity">
    <text evidence="7">Belongs to the RecR family.</text>
</comment>
<dbReference type="Pfam" id="PF13662">
    <property type="entry name" value="Toprim_4"/>
    <property type="match status" value="1"/>
</dbReference>
<keyword evidence="4 7" id="KW-0862">Zinc</keyword>
<dbReference type="Gene3D" id="3.40.1360.10">
    <property type="match status" value="1"/>
</dbReference>
<keyword evidence="6 7" id="KW-0234">DNA repair</keyword>
<evidence type="ECO:0000256" key="5">
    <source>
        <dbReference type="ARBA" id="ARBA00023172"/>
    </source>
</evidence>
<dbReference type="Gene3D" id="6.10.250.240">
    <property type="match status" value="1"/>
</dbReference>
<dbReference type="InterPro" id="IPR015967">
    <property type="entry name" value="Rcmb_RecR_Znf"/>
</dbReference>
<evidence type="ECO:0000256" key="4">
    <source>
        <dbReference type="ARBA" id="ARBA00022833"/>
    </source>
</evidence>
<accession>A0A495J551</accession>
<dbReference type="SMART" id="SM00493">
    <property type="entry name" value="TOPRIM"/>
    <property type="match status" value="1"/>
</dbReference>
<evidence type="ECO:0000256" key="2">
    <source>
        <dbReference type="ARBA" id="ARBA00022763"/>
    </source>
</evidence>
<dbReference type="EMBL" id="RBKU01000001">
    <property type="protein sequence ID" value="RKR83109.1"/>
    <property type="molecule type" value="Genomic_DNA"/>
</dbReference>
<evidence type="ECO:0000256" key="1">
    <source>
        <dbReference type="ARBA" id="ARBA00022723"/>
    </source>
</evidence>
<evidence type="ECO:0000256" key="7">
    <source>
        <dbReference type="HAMAP-Rule" id="MF_00017"/>
    </source>
</evidence>
<reference evidence="9 10" key="1">
    <citation type="submission" date="2018-10" db="EMBL/GenBank/DDBJ databases">
        <title>Genomic Encyclopedia of Archaeal and Bacterial Type Strains, Phase II (KMG-II): from individual species to whole genera.</title>
        <authorList>
            <person name="Goeker M."/>
        </authorList>
    </citation>
    <scope>NUCLEOTIDE SEQUENCE [LARGE SCALE GENOMIC DNA]</scope>
    <source>
        <strain evidence="9 10">DSM 18602</strain>
    </source>
</reference>
<dbReference type="PANTHER" id="PTHR30446">
    <property type="entry name" value="RECOMBINATION PROTEIN RECR"/>
    <property type="match status" value="1"/>
</dbReference>
<keyword evidence="5 7" id="KW-0233">DNA recombination</keyword>
<dbReference type="InterPro" id="IPR000093">
    <property type="entry name" value="DNA_Rcmb_RecR"/>
</dbReference>
<dbReference type="SUPFAM" id="SSF111304">
    <property type="entry name" value="Recombination protein RecR"/>
    <property type="match status" value="1"/>
</dbReference>
<proteinExistence type="inferred from homology"/>
<dbReference type="NCBIfam" id="TIGR00615">
    <property type="entry name" value="recR"/>
    <property type="match status" value="1"/>
</dbReference>
<dbReference type="Gene3D" id="1.10.8.420">
    <property type="entry name" value="RecR Domain 1"/>
    <property type="match status" value="1"/>
</dbReference>
<keyword evidence="3 7" id="KW-0863">Zinc-finger</keyword>
<dbReference type="Pfam" id="PF21175">
    <property type="entry name" value="RecR_C"/>
    <property type="match status" value="1"/>
</dbReference>
<comment type="function">
    <text evidence="7">May play a role in DNA repair. It seems to be involved in an RecBC-independent recombinational process of DNA repair. It may act with RecF and RecO.</text>
</comment>
<dbReference type="PROSITE" id="PS01300">
    <property type="entry name" value="RECR"/>
    <property type="match status" value="1"/>
</dbReference>
<evidence type="ECO:0000313" key="10">
    <source>
        <dbReference type="Proteomes" id="UP000268007"/>
    </source>
</evidence>
<keyword evidence="10" id="KW-1185">Reference proteome</keyword>
<dbReference type="GO" id="GO:0006281">
    <property type="term" value="P:DNA repair"/>
    <property type="evidence" value="ECO:0007669"/>
    <property type="project" value="UniProtKB-UniRule"/>
</dbReference>
<keyword evidence="1 7" id="KW-0479">Metal-binding</keyword>
<dbReference type="Pfam" id="PF02132">
    <property type="entry name" value="RecR_ZnF"/>
    <property type="match status" value="1"/>
</dbReference>
<evidence type="ECO:0000259" key="8">
    <source>
        <dbReference type="PROSITE" id="PS50880"/>
    </source>
</evidence>
<dbReference type="RefSeq" id="WP_121198639.1">
    <property type="nucleotide sequence ID" value="NZ_RBKU01000001.1"/>
</dbReference>
<name>A0A495J551_9SPHI</name>
<keyword evidence="2 7" id="KW-0227">DNA damage</keyword>
<sequence length="205" mass="22693">MNFSSKLLETAVGEFSKLPGVGQKTALRLVLHLLNQDKDEVEAFSKAISKLRNEIQFCGVCHNISDLTLCEICSAPKRDRSLVCVVEDTRDVMAIENTSQYNGLYHVLGALISPMDGIGPSDLEVDSLVERMRTDEVKEVIFALSATMEGDTTIFYLHKRLKDFNINISTIARGIAFGGELEYVDEITLGRSITTRVPYDGVTAK</sequence>
<dbReference type="PANTHER" id="PTHR30446:SF0">
    <property type="entry name" value="RECOMBINATION PROTEIN RECR"/>
    <property type="match status" value="1"/>
</dbReference>
<gene>
    <name evidence="7" type="primary">recR</name>
    <name evidence="9" type="ORF">BDD43_3311</name>
</gene>
<dbReference type="OrthoDB" id="9802672at2"/>